<sequence length="300" mass="34168">MPKLPLPVRDGLGPARVRVEPGSPAVTMFGYLIERFPGSDDFWTEQSHRDLVVDQNGRKITPDTAYQPGRLIYYYREPVPEPPVPFSLTVLHQDERIVVVDKPHFLATIPRGQHVTETVLVRARRQTGIMELTPAHRLDRMTAGVLILVADPRFRQPYQDLFARREVTKTYEAVARYDETVRLPVTVQSRIVKQSGVMVAEEVPGEPNSKTVVELAEIVGEYARYRLHPITGKTHQLRLHMASLGIPISGDNYYPDYRPVTREDFSQPLRLLAREIEFTDPLTNEARHFASQQQLSIPAS</sequence>
<protein>
    <recommendedName>
        <fullName evidence="2">RNA pseudouridylate synthase</fullName>
    </recommendedName>
    <alternativeName>
        <fullName evidence="3">RNA-uridine isomerase</fullName>
    </alternativeName>
</protein>
<dbReference type="InterPro" id="IPR020103">
    <property type="entry name" value="PsdUridine_synth_cat_dom_sf"/>
</dbReference>
<keyword evidence="5" id="KW-0413">Isomerase</keyword>
<dbReference type="GO" id="GO:0009982">
    <property type="term" value="F:pseudouridine synthase activity"/>
    <property type="evidence" value="ECO:0007669"/>
    <property type="project" value="InterPro"/>
</dbReference>
<evidence type="ECO:0000259" key="4">
    <source>
        <dbReference type="Pfam" id="PF00849"/>
    </source>
</evidence>
<accession>A0A839RHG7</accession>
<evidence type="ECO:0000256" key="1">
    <source>
        <dbReference type="ARBA" id="ARBA00000073"/>
    </source>
</evidence>
<organism evidence="5 6">
    <name type="scientific">Hoyosella altamirensis</name>
    <dbReference type="NCBI Taxonomy" id="616997"/>
    <lineage>
        <taxon>Bacteria</taxon>
        <taxon>Bacillati</taxon>
        <taxon>Actinomycetota</taxon>
        <taxon>Actinomycetes</taxon>
        <taxon>Mycobacteriales</taxon>
        <taxon>Hoyosellaceae</taxon>
        <taxon>Hoyosella</taxon>
    </lineage>
</organism>
<dbReference type="InterPro" id="IPR006145">
    <property type="entry name" value="PsdUridine_synth_RsuA/RluA"/>
</dbReference>
<dbReference type="EMBL" id="JACHWS010000001">
    <property type="protein sequence ID" value="MBB3035616.1"/>
    <property type="molecule type" value="Genomic_DNA"/>
</dbReference>
<dbReference type="PANTHER" id="PTHR21600:SF84">
    <property type="entry name" value="PSEUDOURIDINE SYNTHASE RSUA_RLUA-LIKE DOMAIN-CONTAINING PROTEIN"/>
    <property type="match status" value="1"/>
</dbReference>
<dbReference type="GO" id="GO:0003723">
    <property type="term" value="F:RNA binding"/>
    <property type="evidence" value="ECO:0007669"/>
    <property type="project" value="InterPro"/>
</dbReference>
<dbReference type="GO" id="GO:0000455">
    <property type="term" value="P:enzyme-directed rRNA pseudouridine synthesis"/>
    <property type="evidence" value="ECO:0007669"/>
    <property type="project" value="TreeGrafter"/>
</dbReference>
<dbReference type="Gene3D" id="3.30.2350.10">
    <property type="entry name" value="Pseudouridine synthase"/>
    <property type="match status" value="1"/>
</dbReference>
<feature type="domain" description="Pseudouridine synthase RsuA/RluA-like" evidence="4">
    <location>
        <begin position="97"/>
        <end position="243"/>
    </location>
</feature>
<evidence type="ECO:0000256" key="3">
    <source>
        <dbReference type="ARBA" id="ARBA00033164"/>
    </source>
</evidence>
<comment type="caution">
    <text evidence="5">The sequence shown here is derived from an EMBL/GenBank/DDBJ whole genome shotgun (WGS) entry which is preliminary data.</text>
</comment>
<evidence type="ECO:0000256" key="2">
    <source>
        <dbReference type="ARBA" id="ARBA00031870"/>
    </source>
</evidence>
<gene>
    <name evidence="5" type="ORF">FHU29_000050</name>
</gene>
<evidence type="ECO:0000313" key="5">
    <source>
        <dbReference type="EMBL" id="MBB3035616.1"/>
    </source>
</evidence>
<dbReference type="GO" id="GO:0140098">
    <property type="term" value="F:catalytic activity, acting on RNA"/>
    <property type="evidence" value="ECO:0007669"/>
    <property type="project" value="UniProtKB-ARBA"/>
</dbReference>
<name>A0A839RHG7_9ACTN</name>
<dbReference type="OrthoDB" id="9807829at2"/>
<keyword evidence="6" id="KW-1185">Reference proteome</keyword>
<dbReference type="RefSeq" id="WP_064440645.1">
    <property type="nucleotide sequence ID" value="NZ_BDDI01000009.1"/>
</dbReference>
<proteinExistence type="predicted"/>
<dbReference type="Proteomes" id="UP000567922">
    <property type="component" value="Unassembled WGS sequence"/>
</dbReference>
<dbReference type="InterPro" id="IPR050188">
    <property type="entry name" value="RluA_PseudoU_synthase"/>
</dbReference>
<dbReference type="AlphaFoldDB" id="A0A839RHG7"/>
<dbReference type="SUPFAM" id="SSF55120">
    <property type="entry name" value="Pseudouridine synthase"/>
    <property type="match status" value="1"/>
</dbReference>
<reference evidence="5 6" key="1">
    <citation type="submission" date="2020-08" db="EMBL/GenBank/DDBJ databases">
        <title>Sequencing the genomes of 1000 actinobacteria strains.</title>
        <authorList>
            <person name="Klenk H.-P."/>
        </authorList>
    </citation>
    <scope>NUCLEOTIDE SEQUENCE [LARGE SCALE GENOMIC DNA]</scope>
    <source>
        <strain evidence="5 6">DSM 45258</strain>
    </source>
</reference>
<comment type="catalytic activity">
    <reaction evidence="1">
        <text>a uridine in RNA = a pseudouridine in RNA</text>
        <dbReference type="Rhea" id="RHEA:48348"/>
        <dbReference type="Rhea" id="RHEA-COMP:12068"/>
        <dbReference type="Rhea" id="RHEA-COMP:12069"/>
        <dbReference type="ChEBI" id="CHEBI:65314"/>
        <dbReference type="ChEBI" id="CHEBI:65315"/>
    </reaction>
</comment>
<dbReference type="Pfam" id="PF00849">
    <property type="entry name" value="PseudoU_synth_2"/>
    <property type="match status" value="1"/>
</dbReference>
<dbReference type="PANTHER" id="PTHR21600">
    <property type="entry name" value="MITOCHONDRIAL RNA PSEUDOURIDINE SYNTHASE"/>
    <property type="match status" value="1"/>
</dbReference>
<evidence type="ECO:0000313" key="6">
    <source>
        <dbReference type="Proteomes" id="UP000567922"/>
    </source>
</evidence>